<dbReference type="GO" id="GO:0005254">
    <property type="term" value="F:chloride channel activity"/>
    <property type="evidence" value="ECO:0007669"/>
    <property type="project" value="UniProtKB-UniRule"/>
</dbReference>
<dbReference type="Gene3D" id="1.10.3080.10">
    <property type="entry name" value="Clc chloride channel"/>
    <property type="match status" value="2"/>
</dbReference>
<evidence type="ECO:0000256" key="7">
    <source>
        <dbReference type="ARBA" id="ARBA00023122"/>
    </source>
</evidence>
<evidence type="ECO:0000256" key="12">
    <source>
        <dbReference type="SAM" id="MobiDB-lite"/>
    </source>
</evidence>
<dbReference type="InterPro" id="IPR014743">
    <property type="entry name" value="Cl-channel_core"/>
</dbReference>
<dbReference type="PROSITE" id="PS51371">
    <property type="entry name" value="CBS"/>
    <property type="match status" value="2"/>
</dbReference>
<evidence type="ECO:0000313" key="16">
    <source>
        <dbReference type="Proteomes" id="UP000014760"/>
    </source>
</evidence>
<evidence type="ECO:0000256" key="10">
    <source>
        <dbReference type="PROSITE-ProRule" id="PRU00703"/>
    </source>
</evidence>
<dbReference type="SUPFAM" id="SSF81340">
    <property type="entry name" value="Clc chloride channel"/>
    <property type="match status" value="1"/>
</dbReference>
<dbReference type="STRING" id="283909.R7T9F7"/>
<feature type="transmembrane region" description="Helical" evidence="11">
    <location>
        <begin position="256"/>
        <end position="279"/>
    </location>
</feature>
<dbReference type="SUPFAM" id="SSF54631">
    <property type="entry name" value="CBS-domain pair"/>
    <property type="match status" value="1"/>
</dbReference>
<reference evidence="15" key="3">
    <citation type="submission" date="2015-06" db="UniProtKB">
        <authorList>
            <consortium name="EnsemblMetazoa"/>
        </authorList>
    </citation>
    <scope>IDENTIFICATION</scope>
</reference>
<sequence>MAGVLRQECRGHERRESDGSLTLSRRSSLVPPTLKSERSRLARRLSALATKQAKQNFSEQEQKTISKFSSLNYAPTHSIVFMRWLSSHGGYSLVQVQRWFLCIMIGLVTGFVAWLLKQFTQLLLSFKWNRTKAFIEDSYLFDAWGWNCAMSVLFVAISSFLVVVIHPPAVGGGTPEVIAFLNGILVHDALRMKYLLVKFLSLVFSVAGNLPVGTQGPLISYGSIIGAGVGDFRSKALGFNPNLFSRFRNSEDRREFTTAGVAAGVAAGFNAPVGGLLFAMEDLTSFWGRRIAWQTFICATIATACAQLLNKAFESFVFQGSFGRLDNNAARKPIELHIACIIVAILMGLMGGILGAIFTRLNSMVIMSIYGTFLPLGFPCMELKLNAESNNCLHEISGALFGRAFGIAAQSIFTSVTGEAIPTEGIWLWIDPGLFAIMGSASFLGGVTRLTLATSVIIIEMSSNLDLIIPIMITNFIAKLMADSLAKPLFVNDLDAKLLPFLAQEPIIAVNDHIVNLELYKARDVMTSPVWTIRSCETISALAKLLIETDHEGFPVVKCDESAGTELAYGMITRTELYVILCSSEVYDETGPGTTVTPDISYDELSVDIIHDPETAIERVRSYTRFAVHNSIFVDLEPFINISAPKVDEDYSLHRTYQIFRTLGLRHLIVIDIHNQVVGIITRQDLLPFYIQRRLEQRIRLVTLDSDPDDEDTVLPAITVELSVVSKQEVDPSESHANPAFLSDARTEEALRNVDSDSLRSNGRSIVDLGNTML</sequence>
<feature type="compositionally biased region" description="Basic and acidic residues" evidence="12">
    <location>
        <begin position="7"/>
        <end position="18"/>
    </location>
</feature>
<evidence type="ECO:0000256" key="2">
    <source>
        <dbReference type="ARBA" id="ARBA00022448"/>
    </source>
</evidence>
<gene>
    <name evidence="14" type="ORF">CAPTEDRAFT_205672</name>
</gene>
<proteinExistence type="inferred from homology"/>
<dbReference type="EMBL" id="KB310954">
    <property type="protein sequence ID" value="ELT90363.1"/>
    <property type="molecule type" value="Genomic_DNA"/>
</dbReference>
<dbReference type="GO" id="GO:0016020">
    <property type="term" value="C:membrane"/>
    <property type="evidence" value="ECO:0007669"/>
    <property type="project" value="UniProtKB-SubCell"/>
</dbReference>
<evidence type="ECO:0000256" key="5">
    <source>
        <dbReference type="ARBA" id="ARBA00022989"/>
    </source>
</evidence>
<feature type="transmembrane region" description="Helical" evidence="11">
    <location>
        <begin position="99"/>
        <end position="116"/>
    </location>
</feature>
<dbReference type="AlphaFoldDB" id="R7T9F7"/>
<feature type="transmembrane region" description="Helical" evidence="11">
    <location>
        <begin position="334"/>
        <end position="358"/>
    </location>
</feature>
<dbReference type="OrthoDB" id="428525at2759"/>
<evidence type="ECO:0000256" key="9">
    <source>
        <dbReference type="ARBA" id="ARBA00023214"/>
    </source>
</evidence>
<evidence type="ECO:0000256" key="3">
    <source>
        <dbReference type="ARBA" id="ARBA00022692"/>
    </source>
</evidence>
<keyword evidence="5 11" id="KW-1133">Transmembrane helix</keyword>
<keyword evidence="6 11" id="KW-0406">Ion transport</keyword>
<dbReference type="Gene3D" id="3.10.580.10">
    <property type="entry name" value="CBS-domain"/>
    <property type="match status" value="2"/>
</dbReference>
<evidence type="ECO:0000256" key="11">
    <source>
        <dbReference type="RuleBase" id="RU361221"/>
    </source>
</evidence>
<dbReference type="InterPro" id="IPR000644">
    <property type="entry name" value="CBS_dom"/>
</dbReference>
<feature type="domain" description="CBS" evidence="13">
    <location>
        <begin position="639"/>
        <end position="696"/>
    </location>
</feature>
<comment type="subcellular location">
    <subcellularLocation>
        <location evidence="1 11">Membrane</location>
        <topology evidence="1 11">Multi-pass membrane protein</topology>
    </subcellularLocation>
</comment>
<keyword evidence="9 11" id="KW-0868">Chloride</keyword>
<dbReference type="PRINTS" id="PR00762">
    <property type="entry name" value="CLCHANNEL"/>
</dbReference>
<feature type="transmembrane region" description="Helical" evidence="11">
    <location>
        <begin position="291"/>
        <end position="313"/>
    </location>
</feature>
<name>R7T9F7_CAPTE</name>
<reference evidence="14 16" key="2">
    <citation type="journal article" date="2013" name="Nature">
        <title>Insights into bilaterian evolution from three spiralian genomes.</title>
        <authorList>
            <person name="Simakov O."/>
            <person name="Marletaz F."/>
            <person name="Cho S.J."/>
            <person name="Edsinger-Gonzales E."/>
            <person name="Havlak P."/>
            <person name="Hellsten U."/>
            <person name="Kuo D.H."/>
            <person name="Larsson T."/>
            <person name="Lv J."/>
            <person name="Arendt D."/>
            <person name="Savage R."/>
            <person name="Osoegawa K."/>
            <person name="de Jong P."/>
            <person name="Grimwood J."/>
            <person name="Chapman J.A."/>
            <person name="Shapiro H."/>
            <person name="Aerts A."/>
            <person name="Otillar R.P."/>
            <person name="Terry A.Y."/>
            <person name="Boore J.L."/>
            <person name="Grigoriev I.V."/>
            <person name="Lindberg D.R."/>
            <person name="Seaver E.C."/>
            <person name="Weisblat D.A."/>
            <person name="Putnam N.H."/>
            <person name="Rokhsar D.S."/>
        </authorList>
    </citation>
    <scope>NUCLEOTIDE SEQUENCE</scope>
    <source>
        <strain evidence="14 16">I ESC-2004</strain>
    </source>
</reference>
<evidence type="ECO:0000313" key="15">
    <source>
        <dbReference type="EnsemblMetazoa" id="CapteP205672"/>
    </source>
</evidence>
<dbReference type="PANTHER" id="PTHR11689">
    <property type="entry name" value="CHLORIDE CHANNEL PROTEIN CLC FAMILY MEMBER"/>
    <property type="match status" value="1"/>
</dbReference>
<reference evidence="16" key="1">
    <citation type="submission" date="2012-12" db="EMBL/GenBank/DDBJ databases">
        <authorList>
            <person name="Hellsten U."/>
            <person name="Grimwood J."/>
            <person name="Chapman J.A."/>
            <person name="Shapiro H."/>
            <person name="Aerts A."/>
            <person name="Otillar R.P."/>
            <person name="Terry A.Y."/>
            <person name="Boore J.L."/>
            <person name="Simakov O."/>
            <person name="Marletaz F."/>
            <person name="Cho S.-J."/>
            <person name="Edsinger-Gonzales E."/>
            <person name="Havlak P."/>
            <person name="Kuo D.-H."/>
            <person name="Larsson T."/>
            <person name="Lv J."/>
            <person name="Arendt D."/>
            <person name="Savage R."/>
            <person name="Osoegawa K."/>
            <person name="de Jong P."/>
            <person name="Lindberg D.R."/>
            <person name="Seaver E.C."/>
            <person name="Weisblat D.A."/>
            <person name="Putnam N.H."/>
            <person name="Grigoriev I.V."/>
            <person name="Rokhsar D.S."/>
        </authorList>
    </citation>
    <scope>NUCLEOTIDE SEQUENCE</scope>
    <source>
        <strain evidence="16">I ESC-2004</strain>
    </source>
</reference>
<dbReference type="SMART" id="SM00116">
    <property type="entry name" value="CBS"/>
    <property type="match status" value="2"/>
</dbReference>
<protein>
    <recommendedName>
        <fullName evidence="11">Chloride channel protein</fullName>
    </recommendedName>
</protein>
<evidence type="ECO:0000256" key="8">
    <source>
        <dbReference type="ARBA" id="ARBA00023136"/>
    </source>
</evidence>
<feature type="region of interest" description="Disordered" evidence="12">
    <location>
        <begin position="1"/>
        <end position="31"/>
    </location>
</feature>
<feature type="domain" description="CBS" evidence="13">
    <location>
        <begin position="526"/>
        <end position="589"/>
    </location>
</feature>
<organism evidence="14">
    <name type="scientific">Capitella teleta</name>
    <name type="common">Polychaete worm</name>
    <dbReference type="NCBI Taxonomy" id="283909"/>
    <lineage>
        <taxon>Eukaryota</taxon>
        <taxon>Metazoa</taxon>
        <taxon>Spiralia</taxon>
        <taxon>Lophotrochozoa</taxon>
        <taxon>Annelida</taxon>
        <taxon>Polychaeta</taxon>
        <taxon>Sedentaria</taxon>
        <taxon>Scolecida</taxon>
        <taxon>Capitellidae</taxon>
        <taxon>Capitella</taxon>
    </lineage>
</organism>
<evidence type="ECO:0000256" key="1">
    <source>
        <dbReference type="ARBA" id="ARBA00004141"/>
    </source>
</evidence>
<dbReference type="EnsemblMetazoa" id="CapteT205672">
    <property type="protein sequence ID" value="CapteP205672"/>
    <property type="gene ID" value="CapteG205672"/>
</dbReference>
<evidence type="ECO:0000313" key="14">
    <source>
        <dbReference type="EMBL" id="ELT90363.1"/>
    </source>
</evidence>
<comment type="similarity">
    <text evidence="11">Belongs to the chloride channel (TC 2.A.49) family.</text>
</comment>
<dbReference type="HOGENOM" id="CLU_003181_4_1_1"/>
<dbReference type="InterPro" id="IPR046342">
    <property type="entry name" value="CBS_dom_sf"/>
</dbReference>
<dbReference type="Proteomes" id="UP000014760">
    <property type="component" value="Unassembled WGS sequence"/>
</dbReference>
<accession>R7T9F7</accession>
<keyword evidence="2 11" id="KW-0813">Transport</keyword>
<dbReference type="OMA" id="LECGHIK"/>
<keyword evidence="4" id="KW-0677">Repeat</keyword>
<dbReference type="InterPro" id="IPR001807">
    <property type="entry name" value="ClC"/>
</dbReference>
<keyword evidence="3 11" id="KW-0812">Transmembrane</keyword>
<evidence type="ECO:0000256" key="6">
    <source>
        <dbReference type="ARBA" id="ARBA00023065"/>
    </source>
</evidence>
<dbReference type="CDD" id="cd04591">
    <property type="entry name" value="CBS_pair_voltage-gated_CLC_euk_bac"/>
    <property type="match status" value="1"/>
</dbReference>
<keyword evidence="7 10" id="KW-0129">CBS domain</keyword>
<evidence type="ECO:0000259" key="13">
    <source>
        <dbReference type="PROSITE" id="PS51371"/>
    </source>
</evidence>
<evidence type="ECO:0000256" key="4">
    <source>
        <dbReference type="ARBA" id="ARBA00022737"/>
    </source>
</evidence>
<keyword evidence="8 11" id="KW-0472">Membrane</keyword>
<comment type="caution">
    <text evidence="11">Lacks conserved residue(s) required for the propagation of feature annotation.</text>
</comment>
<keyword evidence="16" id="KW-1185">Reference proteome</keyword>
<dbReference type="Pfam" id="PF00654">
    <property type="entry name" value="Voltage_CLC"/>
    <property type="match status" value="2"/>
</dbReference>
<dbReference type="EMBL" id="AMQN01014414">
    <property type="status" value="NOT_ANNOTATED_CDS"/>
    <property type="molecule type" value="Genomic_DNA"/>
</dbReference>
<dbReference type="Pfam" id="PF00571">
    <property type="entry name" value="CBS"/>
    <property type="match status" value="2"/>
</dbReference>
<feature type="transmembrane region" description="Helical" evidence="11">
    <location>
        <begin position="144"/>
        <end position="165"/>
    </location>
</feature>
<dbReference type="InterPro" id="IPR051280">
    <property type="entry name" value="Cl-channel/antiporter"/>
</dbReference>